<organism evidence="2 3">
    <name type="scientific">Solanum tuberosum</name>
    <name type="common">Potato</name>
    <dbReference type="NCBI Taxonomy" id="4113"/>
    <lineage>
        <taxon>Eukaryota</taxon>
        <taxon>Viridiplantae</taxon>
        <taxon>Streptophyta</taxon>
        <taxon>Embryophyta</taxon>
        <taxon>Tracheophyta</taxon>
        <taxon>Spermatophyta</taxon>
        <taxon>Magnoliopsida</taxon>
        <taxon>eudicotyledons</taxon>
        <taxon>Gunneridae</taxon>
        <taxon>Pentapetalae</taxon>
        <taxon>asterids</taxon>
        <taxon>lamiids</taxon>
        <taxon>Solanales</taxon>
        <taxon>Solanaceae</taxon>
        <taxon>Solanoideae</taxon>
        <taxon>Solaneae</taxon>
        <taxon>Solanum</taxon>
    </lineage>
</organism>
<evidence type="ECO:0000256" key="1">
    <source>
        <dbReference type="SAM" id="MobiDB-lite"/>
    </source>
</evidence>
<dbReference type="AlphaFoldDB" id="M1B2A4"/>
<dbReference type="HOGENOM" id="CLU_2817423_0_0_1"/>
<dbReference type="Gramene" id="PGSC0003DMT400035459">
    <property type="protein sequence ID" value="PGSC0003DMT400035459"/>
    <property type="gene ID" value="PGSC0003DMG402013630"/>
</dbReference>
<proteinExistence type="predicted"/>
<name>M1B2A4_SOLTU</name>
<dbReference type="EnsemblPlants" id="PGSC0003DMT400035459">
    <property type="protein sequence ID" value="PGSC0003DMT400035459"/>
    <property type="gene ID" value="PGSC0003DMG402013630"/>
</dbReference>
<keyword evidence="3" id="KW-1185">Reference proteome</keyword>
<evidence type="ECO:0000313" key="3">
    <source>
        <dbReference type="Proteomes" id="UP000011115"/>
    </source>
</evidence>
<feature type="compositionally biased region" description="Basic residues" evidence="1">
    <location>
        <begin position="38"/>
        <end position="49"/>
    </location>
</feature>
<sequence>MVSENQGRVSIHPLTLNLLQTNKLAIKQFHGSQDSIKTKKKDKKTKNHLSAHLSLGKKLDISRTKSG</sequence>
<reference evidence="2" key="2">
    <citation type="submission" date="2015-06" db="UniProtKB">
        <authorList>
            <consortium name="EnsemblPlants"/>
        </authorList>
    </citation>
    <scope>IDENTIFICATION</scope>
    <source>
        <strain evidence="2">DM1-3 516 R44</strain>
    </source>
</reference>
<accession>M1B2A4</accession>
<dbReference type="Proteomes" id="UP000011115">
    <property type="component" value="Unassembled WGS sequence"/>
</dbReference>
<feature type="compositionally biased region" description="Basic and acidic residues" evidence="1">
    <location>
        <begin position="57"/>
        <end position="67"/>
    </location>
</feature>
<feature type="region of interest" description="Disordered" evidence="1">
    <location>
        <begin position="33"/>
        <end position="67"/>
    </location>
</feature>
<dbReference type="InParanoid" id="M1B2A4"/>
<reference evidence="3" key="1">
    <citation type="journal article" date="2011" name="Nature">
        <title>Genome sequence and analysis of the tuber crop potato.</title>
        <authorList>
            <consortium name="The Potato Genome Sequencing Consortium"/>
        </authorList>
    </citation>
    <scope>NUCLEOTIDE SEQUENCE [LARGE SCALE GENOMIC DNA]</scope>
    <source>
        <strain evidence="3">cv. DM1-3 516 R44</strain>
    </source>
</reference>
<dbReference type="PaxDb" id="4113-PGSC0003DMT400035459"/>
<evidence type="ECO:0000313" key="2">
    <source>
        <dbReference type="EnsemblPlants" id="PGSC0003DMT400035459"/>
    </source>
</evidence>
<protein>
    <submittedName>
        <fullName evidence="2">Uncharacterized protein</fullName>
    </submittedName>
</protein>